<feature type="compositionally biased region" description="Gly residues" evidence="1">
    <location>
        <begin position="206"/>
        <end position="216"/>
    </location>
</feature>
<comment type="caution">
    <text evidence="2">The sequence shown here is derived from an EMBL/GenBank/DDBJ whole genome shotgun (WGS) entry which is preliminary data.</text>
</comment>
<feature type="region of interest" description="Disordered" evidence="1">
    <location>
        <begin position="1"/>
        <end position="43"/>
    </location>
</feature>
<reference evidence="2 3" key="1">
    <citation type="journal article" date="2018" name="Cell">
        <title>The Chara Genome: Secondary Complexity and Implications for Plant Terrestrialization.</title>
        <authorList>
            <person name="Nishiyama T."/>
            <person name="Sakayama H."/>
            <person name="Vries J.D."/>
            <person name="Buschmann H."/>
            <person name="Saint-Marcoux D."/>
            <person name="Ullrich K.K."/>
            <person name="Haas F.B."/>
            <person name="Vanderstraeten L."/>
            <person name="Becker D."/>
            <person name="Lang D."/>
            <person name="Vosolsobe S."/>
            <person name="Rombauts S."/>
            <person name="Wilhelmsson P.K.I."/>
            <person name="Janitza P."/>
            <person name="Kern R."/>
            <person name="Heyl A."/>
            <person name="Rumpler F."/>
            <person name="Villalobos L.I.A.C."/>
            <person name="Clay J.M."/>
            <person name="Skokan R."/>
            <person name="Toyoda A."/>
            <person name="Suzuki Y."/>
            <person name="Kagoshima H."/>
            <person name="Schijlen E."/>
            <person name="Tajeshwar N."/>
            <person name="Catarino B."/>
            <person name="Hetherington A.J."/>
            <person name="Saltykova A."/>
            <person name="Bonnot C."/>
            <person name="Breuninger H."/>
            <person name="Symeonidi A."/>
            <person name="Radhakrishnan G.V."/>
            <person name="Van Nieuwerburgh F."/>
            <person name="Deforce D."/>
            <person name="Chang C."/>
            <person name="Karol K.G."/>
            <person name="Hedrich R."/>
            <person name="Ulvskov P."/>
            <person name="Glockner G."/>
            <person name="Delwiche C.F."/>
            <person name="Petrasek J."/>
            <person name="Van de Peer Y."/>
            <person name="Friml J."/>
            <person name="Beilby M."/>
            <person name="Dolan L."/>
            <person name="Kohara Y."/>
            <person name="Sugano S."/>
            <person name="Fujiyama A."/>
            <person name="Delaux P.-M."/>
            <person name="Quint M."/>
            <person name="TheiBen G."/>
            <person name="Hagemann M."/>
            <person name="Harholt J."/>
            <person name="Dunand C."/>
            <person name="Zachgo S."/>
            <person name="Langdale J."/>
            <person name="Maumus F."/>
            <person name="Straeten D.V.D."/>
            <person name="Gould S.B."/>
            <person name="Rensing S.A."/>
        </authorList>
    </citation>
    <scope>NUCLEOTIDE SEQUENCE [LARGE SCALE GENOMIC DNA]</scope>
    <source>
        <strain evidence="2 3">S276</strain>
    </source>
</reference>
<dbReference type="Proteomes" id="UP000265515">
    <property type="component" value="Unassembled WGS sequence"/>
</dbReference>
<evidence type="ECO:0000256" key="1">
    <source>
        <dbReference type="SAM" id="MobiDB-lite"/>
    </source>
</evidence>
<organism evidence="2 3">
    <name type="scientific">Chara braunii</name>
    <name type="common">Braun's stonewort</name>
    <dbReference type="NCBI Taxonomy" id="69332"/>
    <lineage>
        <taxon>Eukaryota</taxon>
        <taxon>Viridiplantae</taxon>
        <taxon>Streptophyta</taxon>
        <taxon>Charophyceae</taxon>
        <taxon>Charales</taxon>
        <taxon>Characeae</taxon>
        <taxon>Chara</taxon>
    </lineage>
</organism>
<sequence>MGRGGYGKASRTDGHQPGVGFEYGMDRGGYGESPRSDGYPIDPAAYAHLPSYMQPLPGDTNWEPPPSTLPLAWGSTQTSYDSGDRVGERSGSRGPMSALLAGEGDETAPPLGLRLSKSCGMEGSRTVLVDHGTHSHGQISVTMRDAGEDSACRSVQGRRYSTATSVCAPPTASAGGRGGGSSPAPPSPPVVERIVATFKRLPTGTGREGGGHGGDCIGDNEGGSDEDEKTDVREVTPRPSKKKPSKSRASKGKEKAVGGNRTCANWDLNDSLLLVRCKRDQEDYLANVGHNFARMKTKEWKWMDIAKRMTQQGVRNRDWDSENAEGDGGDGARSRSSGSLPTGKQKNARQLAFDAVTDGMKTPSTVVAESVDRASKRQCEVLQRQCDIMDREASTQERQCAVLDPGQRMLCDALLKIASALSLPMDIVVALRGRVLRRCSIFYEMRHRHGNAYGREFDFMASVTHHEIRHYEVDTDGDTYLHLTVGFVFTRGLLRQVVGFAMKVGTAIPDRWDRGVDVLAEIVDLLVWNVAMEYGERLNEPAVYRVHVDPPLEGREHLHDELGEIGEEFY</sequence>
<evidence type="ECO:0000313" key="3">
    <source>
        <dbReference type="Proteomes" id="UP000265515"/>
    </source>
</evidence>
<gene>
    <name evidence="2" type="ORF">CBR_g3716</name>
</gene>
<keyword evidence="3" id="KW-1185">Reference proteome</keyword>
<evidence type="ECO:0008006" key="4">
    <source>
        <dbReference type="Google" id="ProtNLM"/>
    </source>
</evidence>
<dbReference type="EMBL" id="BFEA01000109">
    <property type="protein sequence ID" value="GBG69016.1"/>
    <property type="molecule type" value="Genomic_DNA"/>
</dbReference>
<dbReference type="Gramene" id="GBG69016">
    <property type="protein sequence ID" value="GBG69016"/>
    <property type="gene ID" value="CBR_g3716"/>
</dbReference>
<proteinExistence type="predicted"/>
<dbReference type="AlphaFoldDB" id="A0A388KG67"/>
<feature type="compositionally biased region" description="Basic and acidic residues" evidence="1">
    <location>
        <begin position="82"/>
        <end position="91"/>
    </location>
</feature>
<accession>A0A388KG67</accession>
<feature type="compositionally biased region" description="Basic residues" evidence="1">
    <location>
        <begin position="239"/>
        <end position="250"/>
    </location>
</feature>
<feature type="region of interest" description="Disordered" evidence="1">
    <location>
        <begin position="202"/>
        <end position="262"/>
    </location>
</feature>
<protein>
    <recommendedName>
        <fullName evidence="4">Myb-like domain-containing protein</fullName>
    </recommendedName>
</protein>
<feature type="region of interest" description="Disordered" evidence="1">
    <location>
        <begin position="132"/>
        <end position="190"/>
    </location>
</feature>
<feature type="region of interest" description="Disordered" evidence="1">
    <location>
        <begin position="73"/>
        <end position="96"/>
    </location>
</feature>
<evidence type="ECO:0000313" key="2">
    <source>
        <dbReference type="EMBL" id="GBG69016.1"/>
    </source>
</evidence>
<name>A0A388KG67_CHABU</name>
<feature type="region of interest" description="Disordered" evidence="1">
    <location>
        <begin position="311"/>
        <end position="347"/>
    </location>
</feature>